<evidence type="ECO:0000259" key="1">
    <source>
        <dbReference type="Pfam" id="PF18803"/>
    </source>
</evidence>
<dbReference type="Pfam" id="PF18758">
    <property type="entry name" value="KDZ"/>
    <property type="match status" value="1"/>
</dbReference>
<proteinExistence type="predicted"/>
<evidence type="ECO:0000313" key="3">
    <source>
        <dbReference type="Proteomes" id="UP001218218"/>
    </source>
</evidence>
<dbReference type="EMBL" id="JARIHO010000133">
    <property type="protein sequence ID" value="KAJ7301526.1"/>
    <property type="molecule type" value="Genomic_DNA"/>
</dbReference>
<dbReference type="InterPro" id="IPR040521">
    <property type="entry name" value="KDZ"/>
</dbReference>
<dbReference type="Proteomes" id="UP001218218">
    <property type="component" value="Unassembled WGS sequence"/>
</dbReference>
<dbReference type="PANTHER" id="PTHR33096:SF1">
    <property type="entry name" value="CXC1-LIKE CYSTEINE CLUSTER ASSOCIATED WITH KDZ TRANSPOSASES DOMAIN-CONTAINING PROTEIN"/>
    <property type="match status" value="1"/>
</dbReference>
<name>A0AAD6YY75_9AGAR</name>
<organism evidence="2 3">
    <name type="scientific">Mycena albidolilacea</name>
    <dbReference type="NCBI Taxonomy" id="1033008"/>
    <lineage>
        <taxon>Eukaryota</taxon>
        <taxon>Fungi</taxon>
        <taxon>Dikarya</taxon>
        <taxon>Basidiomycota</taxon>
        <taxon>Agaricomycotina</taxon>
        <taxon>Agaricomycetes</taxon>
        <taxon>Agaricomycetidae</taxon>
        <taxon>Agaricales</taxon>
        <taxon>Marasmiineae</taxon>
        <taxon>Mycenaceae</taxon>
        <taxon>Mycena</taxon>
    </lineage>
</organism>
<keyword evidence="3" id="KW-1185">Reference proteome</keyword>
<comment type="caution">
    <text evidence="2">The sequence shown here is derived from an EMBL/GenBank/DDBJ whole genome shotgun (WGS) entry which is preliminary data.</text>
</comment>
<dbReference type="AlphaFoldDB" id="A0AAD6YY75"/>
<dbReference type="PANTHER" id="PTHR33096">
    <property type="entry name" value="CXC2 DOMAIN-CONTAINING PROTEIN"/>
    <property type="match status" value="1"/>
</dbReference>
<evidence type="ECO:0000313" key="2">
    <source>
        <dbReference type="EMBL" id="KAJ7301526.1"/>
    </source>
</evidence>
<gene>
    <name evidence="2" type="ORF">DFH08DRAFT_978687</name>
</gene>
<dbReference type="InterPro" id="IPR041457">
    <property type="entry name" value="CxC2_KDZ-assoc"/>
</dbReference>
<reference evidence="2" key="1">
    <citation type="submission" date="2023-03" db="EMBL/GenBank/DDBJ databases">
        <title>Massive genome expansion in bonnet fungi (Mycena s.s.) driven by repeated elements and novel gene families across ecological guilds.</title>
        <authorList>
            <consortium name="Lawrence Berkeley National Laboratory"/>
            <person name="Harder C.B."/>
            <person name="Miyauchi S."/>
            <person name="Viragh M."/>
            <person name="Kuo A."/>
            <person name="Thoen E."/>
            <person name="Andreopoulos B."/>
            <person name="Lu D."/>
            <person name="Skrede I."/>
            <person name="Drula E."/>
            <person name="Henrissat B."/>
            <person name="Morin E."/>
            <person name="Kohler A."/>
            <person name="Barry K."/>
            <person name="LaButti K."/>
            <person name="Morin E."/>
            <person name="Salamov A."/>
            <person name="Lipzen A."/>
            <person name="Mereny Z."/>
            <person name="Hegedus B."/>
            <person name="Baldrian P."/>
            <person name="Stursova M."/>
            <person name="Weitz H."/>
            <person name="Taylor A."/>
            <person name="Grigoriev I.V."/>
            <person name="Nagy L.G."/>
            <person name="Martin F."/>
            <person name="Kauserud H."/>
        </authorList>
    </citation>
    <scope>NUCLEOTIDE SEQUENCE</scope>
    <source>
        <strain evidence="2">CBHHK002</strain>
    </source>
</reference>
<protein>
    <recommendedName>
        <fullName evidence="1">CxC2-like cysteine cluster KDZ transposase-associated domain-containing protein</fullName>
    </recommendedName>
</protein>
<feature type="domain" description="CxC2-like cysteine cluster KDZ transposase-associated" evidence="1">
    <location>
        <begin position="195"/>
        <end position="301"/>
    </location>
</feature>
<accession>A0AAD6YY75</accession>
<dbReference type="Pfam" id="PF18803">
    <property type="entry name" value="CxC2"/>
    <property type="match status" value="1"/>
</dbReference>
<sequence length="1060" mass="119991">MGRAPHKNQVDLDYDEPSSTNSLLVSDRGVYFSADGRRRTEEVIHSRQKKRRLLPDALNDSLAAWVPVPEQNFTEEEARILSATPGDPQEPPIVLGKRKQYASTVNPMSLFRPMMGFFVDEINRHEGLGDDLRNPHCALCKTTYDAGVPEPSRIFKCYHCGEFLQCLSCCLSSHERSPLHKIREFNGTFWVDYTLGKLGLVYQLGHGGFPCPFPDDLVRTMTVIEAPVIHQVRIRYCKCAKSDDADNLEQLMRNAWYPATVTDPGTCATFQSLESYRMYNVVGNLNVRDYITALERFTDSTASSGMTWQPDRYRQFQRMARQWAVLKRLRRSGRGHDPGGVEKTKLGECAVICWACPHDGRNLPADWREVDPKYQFLYMLILAVDANFRLKNRMKKNEIEDPSLTPGWGYWVEPRRYHRHLRKYVGEKDASTCIAFAALLQKDTRLTTGLRVSGVGGVVCARHECMRPNGLGDLQKGERYANIDFIVMAALAGLSLLLLTISYDIACQWKIHLKERLEKLPTDMQLAQDIKVQCALPVWHAGSHNEPCQNENSLSFKPGVGKSDGEGVERTWFRLNSAAAFTKDAGTGQRADTLEGMVDDNNFLKNVGQGDALQRKLVVAIAERDKQVEAFKEVNKTVSTEVRDEWKGMIDDWLTDASKTNPYTLKLKDCPTEAEVRLQVRKDEEKLNEGSAALLHGRSATAFLTAGIQIEDAQRRITTELAGTVLIAADRENKIEEWRHALLVKINKFRALQRIYMPGAGPAISNAEAARDPDAPPPRPEKIKLWMPSDMATVGDDDILRGCIPGLVDMEARLRVAQCDNSLASLRSRLHAKRWLIGFRNENVTGQVHATKARTLIGQVGERAESYAQRYRKGRAALVELKGEGEYPHLRELKPEHIVLDGDHGDSDAAARKKLAMIGAGRGVRVPRNAPGASRRVMSWIWTAPGALEKEEERLHDSVRVEWARARARKTRWSEEVMLLREEMRRVLRYLGWQAAWWRERTELRTDWPAAVAAGARAYALKQADWHDRLADYFRVKWNTPALTTAREFAAVDGLAYLFE</sequence>